<feature type="compositionally biased region" description="Basic residues" evidence="1">
    <location>
        <begin position="45"/>
        <end position="61"/>
    </location>
</feature>
<feature type="region of interest" description="Disordered" evidence="1">
    <location>
        <begin position="19"/>
        <end position="90"/>
    </location>
</feature>
<gene>
    <name evidence="2" type="ORF">AZF04_15805</name>
</gene>
<feature type="compositionally biased region" description="Basic and acidic residues" evidence="1">
    <location>
        <begin position="78"/>
        <end position="90"/>
    </location>
</feature>
<keyword evidence="3" id="KW-1185">Reference proteome</keyword>
<proteinExistence type="predicted"/>
<evidence type="ECO:0000313" key="3">
    <source>
        <dbReference type="Proteomes" id="UP000075806"/>
    </source>
</evidence>
<sequence length="90" mass="10791">MTGKAEIWERRIERGSSIEREKAPYQESGQKEKFYSHEKEATLGKRPKRRVLFIRKRSRTRKVVEKKSPIRPKRKSHKESGRKEELNSPE</sequence>
<accession>A0A162ETL8</accession>
<comment type="caution">
    <text evidence="2">The sequence shown here is derived from an EMBL/GenBank/DDBJ whole genome shotgun (WGS) entry which is preliminary data.</text>
</comment>
<dbReference type="AlphaFoldDB" id="A0A162ETL8"/>
<dbReference type="Proteomes" id="UP000075806">
    <property type="component" value="Unassembled WGS sequence"/>
</dbReference>
<feature type="compositionally biased region" description="Basic and acidic residues" evidence="1">
    <location>
        <begin position="19"/>
        <end position="43"/>
    </location>
</feature>
<protein>
    <submittedName>
        <fullName evidence="2">Uncharacterized protein</fullName>
    </submittedName>
</protein>
<organism evidence="2 3">
    <name type="scientific">Alkalihalobacillus trypoxylicola</name>
    <dbReference type="NCBI Taxonomy" id="519424"/>
    <lineage>
        <taxon>Bacteria</taxon>
        <taxon>Bacillati</taxon>
        <taxon>Bacillota</taxon>
        <taxon>Bacilli</taxon>
        <taxon>Bacillales</taxon>
        <taxon>Bacillaceae</taxon>
        <taxon>Alkalihalobacillus</taxon>
    </lineage>
</organism>
<name>A0A162ETL8_9BACI</name>
<evidence type="ECO:0000313" key="2">
    <source>
        <dbReference type="EMBL" id="KYG33688.1"/>
    </source>
</evidence>
<reference evidence="2" key="1">
    <citation type="submission" date="2016-02" db="EMBL/GenBank/DDBJ databases">
        <title>Genome sequence of Bacillus trypoxylicola KCTC 13244(T).</title>
        <authorList>
            <person name="Jeong H."/>
            <person name="Park S.-H."/>
            <person name="Choi S.-K."/>
        </authorList>
    </citation>
    <scope>NUCLEOTIDE SEQUENCE [LARGE SCALE GENOMIC DNA]</scope>
    <source>
        <strain evidence="2">KCTC 13244</strain>
    </source>
</reference>
<evidence type="ECO:0000256" key="1">
    <source>
        <dbReference type="SAM" id="MobiDB-lite"/>
    </source>
</evidence>
<dbReference type="EMBL" id="LTAO01000005">
    <property type="protein sequence ID" value="KYG33688.1"/>
    <property type="molecule type" value="Genomic_DNA"/>
</dbReference>